<keyword evidence="1" id="KW-0378">Hydrolase</keyword>
<keyword evidence="8" id="KW-1185">Reference proteome</keyword>
<dbReference type="AlphaFoldDB" id="A0A0C3ARS5"/>
<dbReference type="InterPro" id="IPR002641">
    <property type="entry name" value="PNPLA_dom"/>
</dbReference>
<gene>
    <name evidence="6" type="ORF">M408DRAFT_117391</name>
    <name evidence="7" type="ORF">M408DRAFT_298976</name>
</gene>
<protein>
    <recommendedName>
        <fullName evidence="5">PNPLA domain-containing protein</fullName>
    </recommendedName>
</protein>
<evidence type="ECO:0000256" key="4">
    <source>
        <dbReference type="PROSITE-ProRule" id="PRU01161"/>
    </source>
</evidence>
<feature type="domain" description="PNPLA" evidence="5">
    <location>
        <begin position="19"/>
        <end position="135"/>
    </location>
</feature>
<dbReference type="SUPFAM" id="SSF52151">
    <property type="entry name" value="FabD/lysophospholipase-like"/>
    <property type="match status" value="1"/>
</dbReference>
<dbReference type="PROSITE" id="PS51635">
    <property type="entry name" value="PNPLA"/>
    <property type="match status" value="1"/>
</dbReference>
<evidence type="ECO:0000256" key="1">
    <source>
        <dbReference type="ARBA" id="ARBA00022801"/>
    </source>
</evidence>
<evidence type="ECO:0000256" key="2">
    <source>
        <dbReference type="ARBA" id="ARBA00022963"/>
    </source>
</evidence>
<reference evidence="7 8" key="1">
    <citation type="submission" date="2014-04" db="EMBL/GenBank/DDBJ databases">
        <authorList>
            <consortium name="DOE Joint Genome Institute"/>
            <person name="Kuo A."/>
            <person name="Zuccaro A."/>
            <person name="Kohler A."/>
            <person name="Nagy L.G."/>
            <person name="Floudas D."/>
            <person name="Copeland A."/>
            <person name="Barry K.W."/>
            <person name="Cichocki N."/>
            <person name="Veneault-Fourrey C."/>
            <person name="LaButti K."/>
            <person name="Lindquist E.A."/>
            <person name="Lipzen A."/>
            <person name="Lundell T."/>
            <person name="Morin E."/>
            <person name="Murat C."/>
            <person name="Sun H."/>
            <person name="Tunlid A."/>
            <person name="Henrissat B."/>
            <person name="Grigoriev I.V."/>
            <person name="Hibbett D.S."/>
            <person name="Martin F."/>
            <person name="Nordberg H.P."/>
            <person name="Cantor M.N."/>
            <person name="Hua S.X."/>
        </authorList>
    </citation>
    <scope>NUCLEOTIDE SEQUENCE [LARGE SCALE GENOMIC DNA]</scope>
    <source>
        <strain evidence="7 8">MAFF 305830</strain>
    </source>
</reference>
<comment type="caution">
    <text evidence="4">Lacks conserved residue(s) required for the propagation of feature annotation.</text>
</comment>
<evidence type="ECO:0000259" key="5">
    <source>
        <dbReference type="PROSITE" id="PS51635"/>
    </source>
</evidence>
<keyword evidence="2" id="KW-0442">Lipid degradation</keyword>
<proteinExistence type="predicted"/>
<evidence type="ECO:0000256" key="3">
    <source>
        <dbReference type="ARBA" id="ARBA00023098"/>
    </source>
</evidence>
<dbReference type="GO" id="GO:0016020">
    <property type="term" value="C:membrane"/>
    <property type="evidence" value="ECO:0007669"/>
    <property type="project" value="TreeGrafter"/>
</dbReference>
<reference evidence="8" key="2">
    <citation type="submission" date="2015-01" db="EMBL/GenBank/DDBJ databases">
        <title>Evolutionary Origins and Diversification of the Mycorrhizal Mutualists.</title>
        <authorList>
            <consortium name="DOE Joint Genome Institute"/>
            <consortium name="Mycorrhizal Genomics Consortium"/>
            <person name="Kohler A."/>
            <person name="Kuo A."/>
            <person name="Nagy L.G."/>
            <person name="Floudas D."/>
            <person name="Copeland A."/>
            <person name="Barry K.W."/>
            <person name="Cichocki N."/>
            <person name="Veneault-Fourrey C."/>
            <person name="LaButti K."/>
            <person name="Lindquist E.A."/>
            <person name="Lipzen A."/>
            <person name="Lundell T."/>
            <person name="Morin E."/>
            <person name="Murat C."/>
            <person name="Riley R."/>
            <person name="Ohm R."/>
            <person name="Sun H."/>
            <person name="Tunlid A."/>
            <person name="Henrissat B."/>
            <person name="Grigoriev I.V."/>
            <person name="Hibbett D.S."/>
            <person name="Martin F."/>
        </authorList>
    </citation>
    <scope>NUCLEOTIDE SEQUENCE [LARGE SCALE GENOMIC DNA]</scope>
    <source>
        <strain evidence="8">MAFF 305830</strain>
    </source>
</reference>
<name>A0A0C3ARS5_SERVB</name>
<sequence length="135" mass="14718">MSNMNMPALDPSAEPLRILALDGGDLRVISQMVILEELMGRVAQDRKEDSVLPCNYFHMITGTGAGGLLAILLGVLDLSIERALEEFIGIYNRVVDASLTPSARSEMLEAWMTDLLERSNLPKNQPLMGTGTCPT</sequence>
<dbReference type="PANTHER" id="PTHR24185:SF1">
    <property type="entry name" value="CALCIUM-INDEPENDENT PHOSPHOLIPASE A2-GAMMA"/>
    <property type="match status" value="1"/>
</dbReference>
<dbReference type="PANTHER" id="PTHR24185">
    <property type="entry name" value="CALCIUM-INDEPENDENT PHOSPHOLIPASE A2-GAMMA"/>
    <property type="match status" value="1"/>
</dbReference>
<dbReference type="InterPro" id="IPR016035">
    <property type="entry name" value="Acyl_Trfase/lysoPLipase"/>
</dbReference>
<dbReference type="Gene3D" id="3.40.1090.10">
    <property type="entry name" value="Cytosolic phospholipase A2 catalytic domain"/>
    <property type="match status" value="1"/>
</dbReference>
<dbReference type="HOGENOM" id="CLU_000288_144_4_1"/>
<evidence type="ECO:0000313" key="7">
    <source>
        <dbReference type="EMBL" id="KIM21976.1"/>
    </source>
</evidence>
<keyword evidence="3" id="KW-0443">Lipid metabolism</keyword>
<accession>A0A0C3ARS5</accession>
<dbReference type="GO" id="GO:0019369">
    <property type="term" value="P:arachidonate metabolic process"/>
    <property type="evidence" value="ECO:0007669"/>
    <property type="project" value="TreeGrafter"/>
</dbReference>
<dbReference type="GO" id="GO:0016042">
    <property type="term" value="P:lipid catabolic process"/>
    <property type="evidence" value="ECO:0007669"/>
    <property type="project" value="UniProtKB-KW"/>
</dbReference>
<reference evidence="7" key="3">
    <citation type="submission" date="2015-02" db="EMBL/GenBank/DDBJ databases">
        <title>Evolutionary Origins and Diversification of the Mycorrhizal Mutualists.</title>
        <authorList>
            <consortium name="DOE Joint Genome Institute"/>
            <consortium name="Mycorrhizal Genomics Consortium"/>
            <person name="Kohler A."/>
            <person name="Kuo A."/>
            <person name="Nagy L.G."/>
            <person name="Floudas D."/>
            <person name="Copeland A."/>
            <person name="Barry K.W."/>
            <person name="Cichocki N."/>
            <person name="Veneault-Fourrey C."/>
            <person name="LaButti K."/>
            <person name="Lindquist E.A."/>
            <person name="Lipzen A."/>
            <person name="Lundell T."/>
            <person name="Morin E."/>
            <person name="Murat C."/>
            <person name="Riley R."/>
            <person name="Ohm R."/>
            <person name="Sun H."/>
            <person name="Tunlid A."/>
            <person name="Henrissat B."/>
            <person name="Grigoriev I.V."/>
            <person name="Hibbett D.S."/>
            <person name="Martin F."/>
        </authorList>
    </citation>
    <scope>NUCLEOTIDE SEQUENCE</scope>
    <source>
        <strain evidence="7">MAFF 305830</strain>
    </source>
</reference>
<dbReference type="EMBL" id="KN824367">
    <property type="protein sequence ID" value="KIM21976.1"/>
    <property type="molecule type" value="Genomic_DNA"/>
</dbReference>
<dbReference type="Proteomes" id="UP000054097">
    <property type="component" value="Unassembled WGS sequence"/>
</dbReference>
<dbReference type="GO" id="GO:0046486">
    <property type="term" value="P:glycerolipid metabolic process"/>
    <property type="evidence" value="ECO:0007669"/>
    <property type="project" value="UniProtKB-ARBA"/>
</dbReference>
<dbReference type="EMBL" id="KN824396">
    <property type="protein sequence ID" value="KIM21037.1"/>
    <property type="molecule type" value="Genomic_DNA"/>
</dbReference>
<evidence type="ECO:0000313" key="8">
    <source>
        <dbReference type="Proteomes" id="UP000054097"/>
    </source>
</evidence>
<dbReference type="STRING" id="933852.A0A0C3ARS5"/>
<dbReference type="GO" id="GO:0047499">
    <property type="term" value="F:calcium-independent phospholipase A2 activity"/>
    <property type="evidence" value="ECO:0007669"/>
    <property type="project" value="TreeGrafter"/>
</dbReference>
<organism evidence="7 8">
    <name type="scientific">Serendipita vermifera MAFF 305830</name>
    <dbReference type="NCBI Taxonomy" id="933852"/>
    <lineage>
        <taxon>Eukaryota</taxon>
        <taxon>Fungi</taxon>
        <taxon>Dikarya</taxon>
        <taxon>Basidiomycota</taxon>
        <taxon>Agaricomycotina</taxon>
        <taxon>Agaricomycetes</taxon>
        <taxon>Sebacinales</taxon>
        <taxon>Serendipitaceae</taxon>
        <taxon>Serendipita</taxon>
    </lineage>
</organism>
<dbReference type="OrthoDB" id="630895at2759"/>
<evidence type="ECO:0000313" key="6">
    <source>
        <dbReference type="EMBL" id="KIM21037.1"/>
    </source>
</evidence>